<dbReference type="InterPro" id="IPR052193">
    <property type="entry name" value="Peptidase_C59"/>
</dbReference>
<comment type="caution">
    <text evidence="4">The sequence shown here is derived from an EMBL/GenBank/DDBJ whole genome shotgun (WGS) entry which is preliminary data.</text>
</comment>
<accession>A0ABX4XI39</accession>
<name>A0ABX4XI39_9LIST</name>
<reference evidence="4 5" key="1">
    <citation type="submission" date="2016-11" db="EMBL/GenBank/DDBJ databases">
        <title>Whole Genome Sequence of Listeria newyorkensis.</title>
        <authorList>
            <person name="Frink S."/>
            <person name="Morales C."/>
            <person name="Kiang D."/>
        </authorList>
    </citation>
    <scope>NUCLEOTIDE SEQUENCE [LARGE SCALE GENOMIC DNA]</scope>
    <source>
        <strain evidence="4 5">F1604011-044</strain>
    </source>
</reference>
<evidence type="ECO:0000313" key="4">
    <source>
        <dbReference type="EMBL" id="PNP87059.1"/>
    </source>
</evidence>
<keyword evidence="2" id="KW-0378">Hydrolase</keyword>
<evidence type="ECO:0000256" key="1">
    <source>
        <dbReference type="ARBA" id="ARBA00006625"/>
    </source>
</evidence>
<dbReference type="Gene3D" id="3.60.60.10">
    <property type="entry name" value="Penicillin V Acylase, Chain A"/>
    <property type="match status" value="1"/>
</dbReference>
<dbReference type="InterPro" id="IPR029055">
    <property type="entry name" value="Ntn_hydrolases_N"/>
</dbReference>
<evidence type="ECO:0000256" key="2">
    <source>
        <dbReference type="ARBA" id="ARBA00022801"/>
    </source>
</evidence>
<proteinExistence type="inferred from homology"/>
<feature type="domain" description="Choloylglycine hydrolase/NAAA C-terminal" evidence="3">
    <location>
        <begin position="1"/>
        <end position="90"/>
    </location>
</feature>
<feature type="non-terminal residue" evidence="4">
    <location>
        <position position="1"/>
    </location>
</feature>
<dbReference type="PANTHER" id="PTHR35527:SF2">
    <property type="entry name" value="HYDROLASE"/>
    <property type="match status" value="1"/>
</dbReference>
<dbReference type="Proteomes" id="UP000236500">
    <property type="component" value="Unassembled WGS sequence"/>
</dbReference>
<protein>
    <recommendedName>
        <fullName evidence="3">Choloylglycine hydrolase/NAAA C-terminal domain-containing protein</fullName>
    </recommendedName>
</protein>
<organism evidence="4 5">
    <name type="scientific">Listeria newyorkensis</name>
    <dbReference type="NCBI Taxonomy" id="1497681"/>
    <lineage>
        <taxon>Bacteria</taxon>
        <taxon>Bacillati</taxon>
        <taxon>Bacillota</taxon>
        <taxon>Bacilli</taxon>
        <taxon>Bacillales</taxon>
        <taxon>Listeriaceae</taxon>
        <taxon>Listeria</taxon>
    </lineage>
</organism>
<dbReference type="InterPro" id="IPR029132">
    <property type="entry name" value="CBAH/NAAA_C"/>
</dbReference>
<evidence type="ECO:0000259" key="3">
    <source>
        <dbReference type="Pfam" id="PF02275"/>
    </source>
</evidence>
<dbReference type="PANTHER" id="PTHR35527">
    <property type="entry name" value="CHOLOYLGLYCINE HYDROLASE"/>
    <property type="match status" value="1"/>
</dbReference>
<comment type="similarity">
    <text evidence="1">Belongs to the peptidase C59 family.</text>
</comment>
<dbReference type="SUPFAM" id="SSF56235">
    <property type="entry name" value="N-terminal nucleophile aminohydrolases (Ntn hydrolases)"/>
    <property type="match status" value="1"/>
</dbReference>
<dbReference type="EMBL" id="MPDH01000033">
    <property type="protein sequence ID" value="PNP87059.1"/>
    <property type="molecule type" value="Genomic_DNA"/>
</dbReference>
<dbReference type="Pfam" id="PF02275">
    <property type="entry name" value="CBAH"/>
    <property type="match status" value="1"/>
</dbReference>
<sequence>FVRAAYLKENVVPAKNEEEAITNVWYILNSVRIPNGAVIKENGDPDFTQYAASMCSESKTYYFTSYENNQINSVTLTDELLENTKEPITYVVETMQNVNKLV</sequence>
<evidence type="ECO:0000313" key="5">
    <source>
        <dbReference type="Proteomes" id="UP000236500"/>
    </source>
</evidence>
<dbReference type="RefSeq" id="WP_141087973.1">
    <property type="nucleotide sequence ID" value="NZ_MPDH01000033.1"/>
</dbReference>
<keyword evidence="5" id="KW-1185">Reference proteome</keyword>
<gene>
    <name evidence="4" type="ORF">BMT55_16490</name>
</gene>